<protein>
    <submittedName>
        <fullName evidence="1">Uncharacterized protein</fullName>
    </submittedName>
</protein>
<name>A0A0E9RYA4_ANGAN</name>
<sequence>MLISSDDPDSCLGRGGGESRFFSLSSPLGDEISMVYFFRL</sequence>
<reference evidence="1" key="2">
    <citation type="journal article" date="2015" name="Fish Shellfish Immunol.">
        <title>Early steps in the European eel (Anguilla anguilla)-Vibrio vulnificus interaction in the gills: Role of the RtxA13 toxin.</title>
        <authorList>
            <person name="Callol A."/>
            <person name="Pajuelo D."/>
            <person name="Ebbesson L."/>
            <person name="Teles M."/>
            <person name="MacKenzie S."/>
            <person name="Amaro C."/>
        </authorList>
    </citation>
    <scope>NUCLEOTIDE SEQUENCE</scope>
</reference>
<reference evidence="1" key="1">
    <citation type="submission" date="2014-11" db="EMBL/GenBank/DDBJ databases">
        <authorList>
            <person name="Amaro Gonzalez C."/>
        </authorList>
    </citation>
    <scope>NUCLEOTIDE SEQUENCE</scope>
</reference>
<organism evidence="1">
    <name type="scientific">Anguilla anguilla</name>
    <name type="common">European freshwater eel</name>
    <name type="synonym">Muraena anguilla</name>
    <dbReference type="NCBI Taxonomy" id="7936"/>
    <lineage>
        <taxon>Eukaryota</taxon>
        <taxon>Metazoa</taxon>
        <taxon>Chordata</taxon>
        <taxon>Craniata</taxon>
        <taxon>Vertebrata</taxon>
        <taxon>Euteleostomi</taxon>
        <taxon>Actinopterygii</taxon>
        <taxon>Neopterygii</taxon>
        <taxon>Teleostei</taxon>
        <taxon>Anguilliformes</taxon>
        <taxon>Anguillidae</taxon>
        <taxon>Anguilla</taxon>
    </lineage>
</organism>
<accession>A0A0E9RYA4</accession>
<dbReference type="EMBL" id="GBXM01074506">
    <property type="protein sequence ID" value="JAH34071.1"/>
    <property type="molecule type" value="Transcribed_RNA"/>
</dbReference>
<proteinExistence type="predicted"/>
<evidence type="ECO:0000313" key="1">
    <source>
        <dbReference type="EMBL" id="JAH34071.1"/>
    </source>
</evidence>
<dbReference type="AlphaFoldDB" id="A0A0E9RYA4"/>